<dbReference type="Proteomes" id="UP000827976">
    <property type="component" value="Chromosome 7"/>
</dbReference>
<protein>
    <submittedName>
        <fullName evidence="1">Phytochrome-interacting factor 3 protein</fullName>
    </submittedName>
</protein>
<name>A0ACB7VPL1_DIOAL</name>
<sequence>MTNYSSDLFSFMPDNEFVELLWENGQIVLQGQSNRHRKSLFANTASTQLSKAQEKDGSPRVGRFEALDSVVNDLSPAVPSGNELNVQDDDMTPWMNYAIEDSLQNDYCAEFLSEFSGVDLNSLNANNIGMPADRGSGFGLVRDSRHVDHPPVSRGFAGGVLEPGRIRTSQSFHSPQQCQSSIPVSKSRVAEFSDFGSTSTQQGHCSDVSRTRSQKQDFSSSEPPRVNSGLMNFSHFSRPVSILKPNNIHSADRLRSNEKASTAGGSGPVESTLINSSSGLRNVSMTRGKSAGASHDVGLRSSKKVSHEDGTSVQQSIGNHQEEALGNNKDNTNPSNINRPLDHNNHRSTSTALGKHATEKSPEVIVASSVCSGNSAGALSNDHKHGAKRKSREGEETEYQSDDVEDESVSLKKPPPTRGSSAKRSRAAEVHNLSERRRRDRINERMRTLQELIPNCNKVDKASMLDEAIEYLKTLQLQVQIMSMGSGFCMPPMMLPPGMQHIRAPPMGPYSTMGLGMGMGMGYGMGMLDMNGSPLIPQFPCPSLPGAPGLHGMPGSAALQMFGIPGQGFPVPMPRPTQSSSFSMLPTKPNSVPEGSEADINPVPLSAAETVPSSSSKDQHHQSINSELPPKTSVHNSQIQASIKANNECAEHSTLVRIGGNGSINCQRKNGIDPSRVISKWSSIKFWSVMYDLFPDTTLFPAG</sequence>
<comment type="caution">
    <text evidence="1">The sequence shown here is derived from an EMBL/GenBank/DDBJ whole genome shotgun (WGS) entry which is preliminary data.</text>
</comment>
<accession>A0ACB7VPL1</accession>
<gene>
    <name evidence="1" type="ORF">IHE45_07G002800</name>
</gene>
<organism evidence="1 2">
    <name type="scientific">Dioscorea alata</name>
    <name type="common">Purple yam</name>
    <dbReference type="NCBI Taxonomy" id="55571"/>
    <lineage>
        <taxon>Eukaryota</taxon>
        <taxon>Viridiplantae</taxon>
        <taxon>Streptophyta</taxon>
        <taxon>Embryophyta</taxon>
        <taxon>Tracheophyta</taxon>
        <taxon>Spermatophyta</taxon>
        <taxon>Magnoliopsida</taxon>
        <taxon>Liliopsida</taxon>
        <taxon>Dioscoreales</taxon>
        <taxon>Dioscoreaceae</taxon>
        <taxon>Dioscorea</taxon>
    </lineage>
</organism>
<evidence type="ECO:0000313" key="1">
    <source>
        <dbReference type="EMBL" id="KAH7676253.1"/>
    </source>
</evidence>
<evidence type="ECO:0000313" key="2">
    <source>
        <dbReference type="Proteomes" id="UP000827976"/>
    </source>
</evidence>
<dbReference type="EMBL" id="CM037017">
    <property type="protein sequence ID" value="KAH7676253.1"/>
    <property type="molecule type" value="Genomic_DNA"/>
</dbReference>
<keyword evidence="2" id="KW-1185">Reference proteome</keyword>
<reference evidence="2" key="1">
    <citation type="journal article" date="2022" name="Nat. Commun.">
        <title>Chromosome evolution and the genetic basis of agronomically important traits in greater yam.</title>
        <authorList>
            <person name="Bredeson J.V."/>
            <person name="Lyons J.B."/>
            <person name="Oniyinde I.O."/>
            <person name="Okereke N.R."/>
            <person name="Kolade O."/>
            <person name="Nnabue I."/>
            <person name="Nwadili C.O."/>
            <person name="Hribova E."/>
            <person name="Parker M."/>
            <person name="Nwogha J."/>
            <person name="Shu S."/>
            <person name="Carlson J."/>
            <person name="Kariba R."/>
            <person name="Muthemba S."/>
            <person name="Knop K."/>
            <person name="Barton G.J."/>
            <person name="Sherwood A.V."/>
            <person name="Lopez-Montes A."/>
            <person name="Asiedu R."/>
            <person name="Jamnadass R."/>
            <person name="Muchugi A."/>
            <person name="Goodstein D."/>
            <person name="Egesi C.N."/>
            <person name="Featherston J."/>
            <person name="Asfaw A."/>
            <person name="Simpson G.G."/>
            <person name="Dolezel J."/>
            <person name="Hendre P.S."/>
            <person name="Van Deynze A."/>
            <person name="Kumar P.L."/>
            <person name="Obidiegwu J.E."/>
            <person name="Bhattacharjee R."/>
            <person name="Rokhsar D.S."/>
        </authorList>
    </citation>
    <scope>NUCLEOTIDE SEQUENCE [LARGE SCALE GENOMIC DNA]</scope>
    <source>
        <strain evidence="2">cv. TDa95/00328</strain>
    </source>
</reference>
<proteinExistence type="predicted"/>